<feature type="region of interest" description="Disordered" evidence="1">
    <location>
        <begin position="300"/>
        <end position="335"/>
    </location>
</feature>
<keyword evidence="3" id="KW-1185">Reference proteome</keyword>
<proteinExistence type="predicted"/>
<dbReference type="EMBL" id="MU004204">
    <property type="protein sequence ID" value="KAF2488277.1"/>
    <property type="molecule type" value="Genomic_DNA"/>
</dbReference>
<dbReference type="InterPro" id="IPR001005">
    <property type="entry name" value="SANT/Myb"/>
</dbReference>
<feature type="compositionally biased region" description="Basic and acidic residues" evidence="1">
    <location>
        <begin position="321"/>
        <end position="335"/>
    </location>
</feature>
<sequence length="335" mass="37035">MLHHHSSQALSPLTEVDSNSSGLRARKMSSTGGNRSWSEEEENYLLQTRMQKMPYKHIAAHLKKTELACRLHYHQLSHGSHRRKRTASVSSTASSHSAGQSPHPHYSMPNDRDDYLESSRHASPVNYASNSPQVRPAPLNTSPNRSQHKILLPKPRPLTPRHSPEPHNALRINTADIHHHKVIDTERLRAIYEGRRAQFWATVAADYGADVSPAQLEEIWRTGTNIARPPTPDASPDGSIMAHPMLKPSPFAYPSTSASATDPCKNFSPFHNISAISAPDRLPFVLPMPVQTPIQGRLSRASTWGSNSSGGNNVPIAALLTEDREPRGEDAGMRD</sequence>
<feature type="compositionally biased region" description="Polar residues" evidence="1">
    <location>
        <begin position="126"/>
        <end position="145"/>
    </location>
</feature>
<dbReference type="Proteomes" id="UP000799750">
    <property type="component" value="Unassembled WGS sequence"/>
</dbReference>
<dbReference type="AlphaFoldDB" id="A0A6A6QA30"/>
<name>A0A6A6QA30_9PEZI</name>
<feature type="region of interest" description="Disordered" evidence="1">
    <location>
        <begin position="76"/>
        <end position="166"/>
    </location>
</feature>
<evidence type="ECO:0000313" key="3">
    <source>
        <dbReference type="Proteomes" id="UP000799750"/>
    </source>
</evidence>
<feature type="compositionally biased region" description="Polar residues" evidence="1">
    <location>
        <begin position="7"/>
        <end position="36"/>
    </location>
</feature>
<organism evidence="2 3">
    <name type="scientific">Lophium mytilinum</name>
    <dbReference type="NCBI Taxonomy" id="390894"/>
    <lineage>
        <taxon>Eukaryota</taxon>
        <taxon>Fungi</taxon>
        <taxon>Dikarya</taxon>
        <taxon>Ascomycota</taxon>
        <taxon>Pezizomycotina</taxon>
        <taxon>Dothideomycetes</taxon>
        <taxon>Pleosporomycetidae</taxon>
        <taxon>Mytilinidiales</taxon>
        <taxon>Mytilinidiaceae</taxon>
        <taxon>Lophium</taxon>
    </lineage>
</organism>
<accession>A0A6A6QA30</accession>
<feature type="compositionally biased region" description="Basic and acidic residues" evidence="1">
    <location>
        <begin position="110"/>
        <end position="120"/>
    </location>
</feature>
<protein>
    <recommendedName>
        <fullName evidence="4">Myb-like domain-containing protein</fullName>
    </recommendedName>
</protein>
<dbReference type="OrthoDB" id="5399305at2759"/>
<gene>
    <name evidence="2" type="ORF">BU16DRAFT_229612</name>
</gene>
<evidence type="ECO:0000256" key="1">
    <source>
        <dbReference type="SAM" id="MobiDB-lite"/>
    </source>
</evidence>
<feature type="compositionally biased region" description="Basic residues" evidence="1">
    <location>
        <begin position="76"/>
        <end position="86"/>
    </location>
</feature>
<feature type="region of interest" description="Disordered" evidence="1">
    <location>
        <begin position="1"/>
        <end position="39"/>
    </location>
</feature>
<evidence type="ECO:0000313" key="2">
    <source>
        <dbReference type="EMBL" id="KAF2488277.1"/>
    </source>
</evidence>
<feature type="compositionally biased region" description="Low complexity" evidence="1">
    <location>
        <begin position="87"/>
        <end position="101"/>
    </location>
</feature>
<dbReference type="CDD" id="cd00167">
    <property type="entry name" value="SANT"/>
    <property type="match status" value="1"/>
</dbReference>
<reference evidence="2" key="1">
    <citation type="journal article" date="2020" name="Stud. Mycol.">
        <title>101 Dothideomycetes genomes: a test case for predicting lifestyles and emergence of pathogens.</title>
        <authorList>
            <person name="Haridas S."/>
            <person name="Albert R."/>
            <person name="Binder M."/>
            <person name="Bloem J."/>
            <person name="Labutti K."/>
            <person name="Salamov A."/>
            <person name="Andreopoulos B."/>
            <person name="Baker S."/>
            <person name="Barry K."/>
            <person name="Bills G."/>
            <person name="Bluhm B."/>
            <person name="Cannon C."/>
            <person name="Castanera R."/>
            <person name="Culley D."/>
            <person name="Daum C."/>
            <person name="Ezra D."/>
            <person name="Gonzalez J."/>
            <person name="Henrissat B."/>
            <person name="Kuo A."/>
            <person name="Liang C."/>
            <person name="Lipzen A."/>
            <person name="Lutzoni F."/>
            <person name="Magnuson J."/>
            <person name="Mondo S."/>
            <person name="Nolan M."/>
            <person name="Ohm R."/>
            <person name="Pangilinan J."/>
            <person name="Park H.-J."/>
            <person name="Ramirez L."/>
            <person name="Alfaro M."/>
            <person name="Sun H."/>
            <person name="Tritt A."/>
            <person name="Yoshinaga Y."/>
            <person name="Zwiers L.-H."/>
            <person name="Turgeon B."/>
            <person name="Goodwin S."/>
            <person name="Spatafora J."/>
            <person name="Crous P."/>
            <person name="Grigoriev I."/>
        </authorList>
    </citation>
    <scope>NUCLEOTIDE SEQUENCE</scope>
    <source>
        <strain evidence="2">CBS 269.34</strain>
    </source>
</reference>
<evidence type="ECO:0008006" key="4">
    <source>
        <dbReference type="Google" id="ProtNLM"/>
    </source>
</evidence>